<gene>
    <name evidence="4" type="ORF">BD410DRAFT_728707</name>
</gene>
<evidence type="ECO:0000313" key="4">
    <source>
        <dbReference type="EMBL" id="TDL18312.1"/>
    </source>
</evidence>
<name>A0A4Y7PTX2_9AGAM</name>
<protein>
    <submittedName>
        <fullName evidence="4">MFS general substrate transporter</fullName>
    </submittedName>
</protein>
<feature type="transmembrane region" description="Helical" evidence="3">
    <location>
        <begin position="98"/>
        <end position="120"/>
    </location>
</feature>
<evidence type="ECO:0000256" key="2">
    <source>
        <dbReference type="ARBA" id="ARBA00006727"/>
    </source>
</evidence>
<dbReference type="SUPFAM" id="SSF103473">
    <property type="entry name" value="MFS general substrate transporter"/>
    <property type="match status" value="1"/>
</dbReference>
<feature type="transmembrane region" description="Helical" evidence="3">
    <location>
        <begin position="132"/>
        <end position="149"/>
    </location>
</feature>
<dbReference type="Gene3D" id="1.20.1250.20">
    <property type="entry name" value="MFS general substrate transporter like domains"/>
    <property type="match status" value="2"/>
</dbReference>
<keyword evidence="3" id="KW-1133">Transmembrane helix</keyword>
<comment type="subcellular location">
    <subcellularLocation>
        <location evidence="1">Membrane</location>
        <topology evidence="1">Multi-pass membrane protein</topology>
    </subcellularLocation>
</comment>
<comment type="similarity">
    <text evidence="2">Belongs to the major facilitator superfamily. Monocarboxylate porter (TC 2.A.1.13) family.</text>
</comment>
<keyword evidence="5" id="KW-1185">Reference proteome</keyword>
<feature type="transmembrane region" description="Helical" evidence="3">
    <location>
        <begin position="225"/>
        <end position="246"/>
    </location>
</feature>
<evidence type="ECO:0000313" key="5">
    <source>
        <dbReference type="Proteomes" id="UP000294933"/>
    </source>
</evidence>
<sequence>MHHRFYPSIASISTHFIKYRATTIGIAMSGSSIGGVTFPIMLQHLFSSLGFPWVVRISGFMCLGCCLISTAAVTSRLEHRQNEIKPWLDMRTFRNLQFMMLSVGSCFVSLGLFIPYFYIVDYAQAQSIPPSLAFYILSIMNAGSFVGRIAPSYLSDHFGHFNLLITAALLSGICCTAFWLCAKRLPAIVAFSALYGCFSGAFISLVNLCVFEISHVADMGSRMGLLYSMIAAPALVGGPIAGALLARGNRNNFTGMTVFVGIALLIGSLFIFMARLCIDKRFFARV</sequence>
<dbReference type="GO" id="GO:0022857">
    <property type="term" value="F:transmembrane transporter activity"/>
    <property type="evidence" value="ECO:0007669"/>
    <property type="project" value="InterPro"/>
</dbReference>
<dbReference type="InterPro" id="IPR011701">
    <property type="entry name" value="MFS"/>
</dbReference>
<dbReference type="InterPro" id="IPR050327">
    <property type="entry name" value="Proton-linked_MCT"/>
</dbReference>
<organism evidence="4 5">
    <name type="scientific">Rickenella mellea</name>
    <dbReference type="NCBI Taxonomy" id="50990"/>
    <lineage>
        <taxon>Eukaryota</taxon>
        <taxon>Fungi</taxon>
        <taxon>Dikarya</taxon>
        <taxon>Basidiomycota</taxon>
        <taxon>Agaricomycotina</taxon>
        <taxon>Agaricomycetes</taxon>
        <taxon>Hymenochaetales</taxon>
        <taxon>Rickenellaceae</taxon>
        <taxon>Rickenella</taxon>
    </lineage>
</organism>
<dbReference type="VEuPathDB" id="FungiDB:BD410DRAFT_728707"/>
<evidence type="ECO:0000256" key="1">
    <source>
        <dbReference type="ARBA" id="ARBA00004141"/>
    </source>
</evidence>
<dbReference type="Pfam" id="PF07690">
    <property type="entry name" value="MFS_1"/>
    <property type="match status" value="1"/>
</dbReference>
<dbReference type="GO" id="GO:0016020">
    <property type="term" value="C:membrane"/>
    <property type="evidence" value="ECO:0007669"/>
    <property type="project" value="UniProtKB-SubCell"/>
</dbReference>
<keyword evidence="3" id="KW-0812">Transmembrane</keyword>
<evidence type="ECO:0000256" key="3">
    <source>
        <dbReference type="SAM" id="Phobius"/>
    </source>
</evidence>
<dbReference type="PANTHER" id="PTHR11360:SF177">
    <property type="entry name" value="RIBOFLAVIN TRANSPORTER MCH5"/>
    <property type="match status" value="1"/>
</dbReference>
<proteinExistence type="inferred from homology"/>
<reference evidence="4 5" key="1">
    <citation type="submission" date="2018-06" db="EMBL/GenBank/DDBJ databases">
        <title>A transcriptomic atlas of mushroom development highlights an independent origin of complex multicellularity.</title>
        <authorList>
            <consortium name="DOE Joint Genome Institute"/>
            <person name="Krizsan K."/>
            <person name="Almasi E."/>
            <person name="Merenyi Z."/>
            <person name="Sahu N."/>
            <person name="Viragh M."/>
            <person name="Koszo T."/>
            <person name="Mondo S."/>
            <person name="Kiss B."/>
            <person name="Balint B."/>
            <person name="Kues U."/>
            <person name="Barry K."/>
            <person name="Hegedus J.C."/>
            <person name="Henrissat B."/>
            <person name="Johnson J."/>
            <person name="Lipzen A."/>
            <person name="Ohm R."/>
            <person name="Nagy I."/>
            <person name="Pangilinan J."/>
            <person name="Yan J."/>
            <person name="Xiong Y."/>
            <person name="Grigoriev I.V."/>
            <person name="Hibbett D.S."/>
            <person name="Nagy L.G."/>
        </authorList>
    </citation>
    <scope>NUCLEOTIDE SEQUENCE [LARGE SCALE GENOMIC DNA]</scope>
    <source>
        <strain evidence="4 5">SZMC22713</strain>
    </source>
</reference>
<dbReference type="OrthoDB" id="6509908at2759"/>
<feature type="transmembrane region" description="Helical" evidence="3">
    <location>
        <begin position="21"/>
        <end position="41"/>
    </location>
</feature>
<accession>A0A4Y7PTX2</accession>
<dbReference type="Proteomes" id="UP000294933">
    <property type="component" value="Unassembled WGS sequence"/>
</dbReference>
<feature type="transmembrane region" description="Helical" evidence="3">
    <location>
        <begin position="258"/>
        <end position="278"/>
    </location>
</feature>
<keyword evidence="3" id="KW-0472">Membrane</keyword>
<dbReference type="PANTHER" id="PTHR11360">
    <property type="entry name" value="MONOCARBOXYLATE TRANSPORTER"/>
    <property type="match status" value="1"/>
</dbReference>
<dbReference type="InterPro" id="IPR036259">
    <property type="entry name" value="MFS_trans_sf"/>
</dbReference>
<feature type="transmembrane region" description="Helical" evidence="3">
    <location>
        <begin position="161"/>
        <end position="180"/>
    </location>
</feature>
<dbReference type="EMBL" id="ML170209">
    <property type="protein sequence ID" value="TDL18312.1"/>
    <property type="molecule type" value="Genomic_DNA"/>
</dbReference>
<feature type="transmembrane region" description="Helical" evidence="3">
    <location>
        <begin position="186"/>
        <end position="213"/>
    </location>
</feature>
<feature type="transmembrane region" description="Helical" evidence="3">
    <location>
        <begin position="53"/>
        <end position="77"/>
    </location>
</feature>
<dbReference type="AlphaFoldDB" id="A0A4Y7PTX2"/>
<dbReference type="STRING" id="50990.A0A4Y7PTX2"/>